<accession>A0A6A8DAA8</accession>
<name>A0A6A8DAA8_9BACI</name>
<keyword evidence="2" id="KW-1185">Reference proteome</keyword>
<sequence>MVETLFIPEQFILKQSKYGELLREERKLFLSLDCYYAFGGYAKDQLMRIKNGLDKASPDDQNEHLKYTMNQMLKEIRNKYQLPNEGKLSIGKVYFDGNEKQNIDVSLTFDSIPLTQLNEIVSQLSNSLKGFNKINNRNRKPKEKMYKHAMHLFRLLLIGIEVLETGGITVFREKDREFLLAIRQEKYSWN</sequence>
<protein>
    <submittedName>
        <fullName evidence="1">Uncharacterized protein</fullName>
    </submittedName>
</protein>
<dbReference type="RefSeq" id="WP_153736168.1">
    <property type="nucleotide sequence ID" value="NZ_WJNG01000005.1"/>
</dbReference>
<evidence type="ECO:0000313" key="1">
    <source>
        <dbReference type="EMBL" id="MRH42528.1"/>
    </source>
</evidence>
<evidence type="ECO:0000313" key="2">
    <source>
        <dbReference type="Proteomes" id="UP000799092"/>
    </source>
</evidence>
<dbReference type="OrthoDB" id="569183at2"/>
<comment type="caution">
    <text evidence="1">The sequence shown here is derived from an EMBL/GenBank/DDBJ whole genome shotgun (WGS) entry which is preliminary data.</text>
</comment>
<organism evidence="1 2">
    <name type="scientific">Aquibacillus halophilus</name>
    <dbReference type="NCBI Taxonomy" id="930132"/>
    <lineage>
        <taxon>Bacteria</taxon>
        <taxon>Bacillati</taxon>
        <taxon>Bacillota</taxon>
        <taxon>Bacilli</taxon>
        <taxon>Bacillales</taxon>
        <taxon>Bacillaceae</taxon>
        <taxon>Aquibacillus</taxon>
    </lineage>
</organism>
<gene>
    <name evidence="1" type="ORF">GH741_07505</name>
</gene>
<reference evidence="1" key="1">
    <citation type="submission" date="2019-11" db="EMBL/GenBank/DDBJ databases">
        <authorList>
            <person name="Li J."/>
        </authorList>
    </citation>
    <scope>NUCLEOTIDE SEQUENCE</scope>
    <source>
        <strain evidence="1">B6B</strain>
    </source>
</reference>
<proteinExistence type="predicted"/>
<dbReference type="AlphaFoldDB" id="A0A6A8DAA8"/>
<dbReference type="EMBL" id="WJNG01000005">
    <property type="protein sequence ID" value="MRH42528.1"/>
    <property type="molecule type" value="Genomic_DNA"/>
</dbReference>
<dbReference type="Proteomes" id="UP000799092">
    <property type="component" value="Unassembled WGS sequence"/>
</dbReference>